<dbReference type="Proteomes" id="UP000275846">
    <property type="component" value="Unassembled WGS sequence"/>
</dbReference>
<reference evidence="3" key="1">
    <citation type="submission" date="2016-06" db="UniProtKB">
        <authorList>
            <consortium name="WormBaseParasite"/>
        </authorList>
    </citation>
    <scope>IDENTIFICATION</scope>
</reference>
<evidence type="ECO:0000313" key="3">
    <source>
        <dbReference type="WBParaSite" id="SSLN_0001401401-mRNA-1"/>
    </source>
</evidence>
<proteinExistence type="predicted"/>
<dbReference type="PANTHER" id="PTHR47027">
    <property type="entry name" value="REVERSE TRANSCRIPTASE DOMAIN-CONTAINING PROTEIN"/>
    <property type="match status" value="1"/>
</dbReference>
<sequence length="85" mass="9460">MHFRSHVSATTIHELLFADDCALNATTEEEMQRSMDPFAATCDNFGLCINTEKTVVMPQPPPNTTYSAARINVNGTQMKYVDAFT</sequence>
<reference evidence="1 2" key="2">
    <citation type="submission" date="2018-11" db="EMBL/GenBank/DDBJ databases">
        <authorList>
            <consortium name="Pathogen Informatics"/>
        </authorList>
    </citation>
    <scope>NUCLEOTIDE SEQUENCE [LARGE SCALE GENOMIC DNA]</scope>
    <source>
        <strain evidence="1 2">NST_G2</strain>
    </source>
</reference>
<dbReference type="AlphaFoldDB" id="A0A183TAK4"/>
<name>A0A183TAK4_SCHSO</name>
<evidence type="ECO:0000313" key="1">
    <source>
        <dbReference type="EMBL" id="VDL99887.1"/>
    </source>
</evidence>
<accession>A0A183TAK4</accession>
<dbReference type="WBParaSite" id="SSLN_0001401401-mRNA-1">
    <property type="protein sequence ID" value="SSLN_0001401401-mRNA-1"/>
    <property type="gene ID" value="SSLN_0001401401"/>
</dbReference>
<dbReference type="PANTHER" id="PTHR47027:SF26">
    <property type="entry name" value="REVERSE TRANSCRIPTASE DOMAIN-CONTAINING PROTEIN"/>
    <property type="match status" value="1"/>
</dbReference>
<protein>
    <submittedName>
        <fullName evidence="3">Reverse transcriptase domain-containing protein</fullName>
    </submittedName>
</protein>
<organism evidence="3">
    <name type="scientific">Schistocephalus solidus</name>
    <name type="common">Tapeworm</name>
    <dbReference type="NCBI Taxonomy" id="70667"/>
    <lineage>
        <taxon>Eukaryota</taxon>
        <taxon>Metazoa</taxon>
        <taxon>Spiralia</taxon>
        <taxon>Lophotrochozoa</taxon>
        <taxon>Platyhelminthes</taxon>
        <taxon>Cestoda</taxon>
        <taxon>Eucestoda</taxon>
        <taxon>Diphyllobothriidea</taxon>
        <taxon>Diphyllobothriidae</taxon>
        <taxon>Schistocephalus</taxon>
    </lineage>
</organism>
<gene>
    <name evidence="1" type="ORF">SSLN_LOCUS13502</name>
</gene>
<evidence type="ECO:0000313" key="2">
    <source>
        <dbReference type="Proteomes" id="UP000275846"/>
    </source>
</evidence>
<dbReference type="EMBL" id="UYSU01038139">
    <property type="protein sequence ID" value="VDL99887.1"/>
    <property type="molecule type" value="Genomic_DNA"/>
</dbReference>
<dbReference type="OrthoDB" id="6261115at2759"/>
<keyword evidence="2" id="KW-1185">Reference proteome</keyword>